<dbReference type="PANTHER" id="PTHR39638:SF2">
    <property type="entry name" value="YCF35"/>
    <property type="match status" value="1"/>
</dbReference>
<proteinExistence type="inferred from homology"/>
<dbReference type="Pfam" id="PF06868">
    <property type="entry name" value="DUF1257"/>
    <property type="match status" value="1"/>
</dbReference>
<organism evidence="5">
    <name type="scientific">Gayliella sp</name>
    <dbReference type="NCBI Taxonomy" id="2575623"/>
    <lineage>
        <taxon>Eukaryota</taxon>
        <taxon>Rhodophyta</taxon>
        <taxon>Florideophyceae</taxon>
        <taxon>Rhodymeniophycidae</taxon>
        <taxon>Ceramiales</taxon>
        <taxon>Ceramiaceae</taxon>
        <taxon>Gayliella</taxon>
    </lineage>
</organism>
<comment type="similarity">
    <text evidence="2">Belongs to the ycf35 family.</text>
</comment>
<name>A0A4D6WSY0_9FLOR</name>
<evidence type="ECO:0000256" key="2">
    <source>
        <dbReference type="ARBA" id="ARBA00009068"/>
    </source>
</evidence>
<dbReference type="AlphaFoldDB" id="A0A4D6WSY0"/>
<keyword evidence="4 5" id="KW-0934">Plastid</keyword>
<evidence type="ECO:0000256" key="3">
    <source>
        <dbReference type="ARBA" id="ARBA00021585"/>
    </source>
</evidence>
<accession>A0A4D6WSY0</accession>
<sequence length="128" mass="14867">MSHFSKVKTRINDLNILRKTLANLGFSCDSQQKYISDVNKKTHNVDLVARNNTNSLSIGFYYDNDHYTIVADIDLWTTASSFNFFVEQLHQNYALNMILKQTNTEGFQKITQDNLIDGSIKLTVQRWR</sequence>
<comment type="subcellular location">
    <subcellularLocation>
        <location evidence="1">Plastid</location>
    </subcellularLocation>
</comment>
<gene>
    <name evidence="5" type="primary">ycf35</name>
</gene>
<evidence type="ECO:0000256" key="1">
    <source>
        <dbReference type="ARBA" id="ARBA00004474"/>
    </source>
</evidence>
<geneLocation type="plastid" evidence="5"/>
<dbReference type="EMBL" id="MK814659">
    <property type="protein sequence ID" value="QCI06767.1"/>
    <property type="molecule type" value="Genomic_DNA"/>
</dbReference>
<dbReference type="GO" id="GO:0009536">
    <property type="term" value="C:plastid"/>
    <property type="evidence" value="ECO:0007669"/>
    <property type="project" value="UniProtKB-SubCell"/>
</dbReference>
<reference evidence="5" key="2">
    <citation type="submission" date="2019-04" db="EMBL/GenBank/DDBJ databases">
        <authorList>
            <person name="Pasella M."/>
        </authorList>
    </citation>
    <scope>NUCLEOTIDE SEQUENCE</scope>
</reference>
<dbReference type="InterPro" id="IPR009666">
    <property type="entry name" value="Uncharacterised_Ycf35"/>
</dbReference>
<dbReference type="PANTHER" id="PTHR39638">
    <property type="entry name" value="YCF35"/>
    <property type="match status" value="1"/>
</dbReference>
<evidence type="ECO:0000256" key="4">
    <source>
        <dbReference type="ARBA" id="ARBA00022640"/>
    </source>
</evidence>
<protein>
    <recommendedName>
        <fullName evidence="3">Uncharacterized protein ycf35</fullName>
    </recommendedName>
</protein>
<evidence type="ECO:0000313" key="5">
    <source>
        <dbReference type="EMBL" id="QCI06767.1"/>
    </source>
</evidence>
<reference evidence="5" key="1">
    <citation type="journal article" date="2019" name="Mol. Phylogenet. Evol.">
        <title>Morphological evolution and classification of the red algal order Ceramiales inferred using plastid phylogenomics.</title>
        <authorList>
            <person name="Diaz-Tapia P."/>
            <person name="Pasella M.M."/>
            <person name="Verbruggen H."/>
            <person name="Maggs C.A."/>
        </authorList>
    </citation>
    <scope>NUCLEOTIDE SEQUENCE</scope>
</reference>